<sequence length="308" mass="34051">MPEKRKLDGENQGDEGPEAKRLCEEKAKPLGHQSTREPLAPSSPASVVQSGRAENHSMVVKNNKTPLQTIRNNSERRPSERKAVDDASTEQYGRLKNVETEYTIPLKVWNEYFAKDDKLKWGGNFSHRVWEKLERESQIARRQLIVNIQTSTDPQHTYYLCIPKAVRPVRALPYQPTDCSNAVLEPISAILLSLRLEKEKASLGDGFGSSHVNRKPATASGKTIATTTTPTTNTTSQVAATPKTPTPKTPTAIPGPINPTAQRRALPERTPPDSSRNPLDVRFAKSEPARSRTGWSGGVDVDGEDEEL</sequence>
<gene>
    <name evidence="2" type="ORF">PRZ48_011854</name>
</gene>
<name>A0ABR0E7I5_ZASCE</name>
<accession>A0ABR0E7I5</accession>
<comment type="caution">
    <text evidence="2">The sequence shown here is derived from an EMBL/GenBank/DDBJ whole genome shotgun (WGS) entry which is preliminary data.</text>
</comment>
<feature type="region of interest" description="Disordered" evidence="1">
    <location>
        <begin position="203"/>
        <end position="308"/>
    </location>
</feature>
<feature type="region of interest" description="Disordered" evidence="1">
    <location>
        <begin position="1"/>
        <end position="88"/>
    </location>
</feature>
<organism evidence="2 3">
    <name type="scientific">Zasmidium cellare</name>
    <name type="common">Wine cellar mold</name>
    <name type="synonym">Racodium cellare</name>
    <dbReference type="NCBI Taxonomy" id="395010"/>
    <lineage>
        <taxon>Eukaryota</taxon>
        <taxon>Fungi</taxon>
        <taxon>Dikarya</taxon>
        <taxon>Ascomycota</taxon>
        <taxon>Pezizomycotina</taxon>
        <taxon>Dothideomycetes</taxon>
        <taxon>Dothideomycetidae</taxon>
        <taxon>Mycosphaerellales</taxon>
        <taxon>Mycosphaerellaceae</taxon>
        <taxon>Zasmidium</taxon>
    </lineage>
</organism>
<feature type="compositionally biased region" description="Basic and acidic residues" evidence="1">
    <location>
        <begin position="73"/>
        <end position="85"/>
    </location>
</feature>
<dbReference type="Proteomes" id="UP001305779">
    <property type="component" value="Unassembled WGS sequence"/>
</dbReference>
<protein>
    <submittedName>
        <fullName evidence="2">Uncharacterized protein</fullName>
    </submittedName>
</protein>
<proteinExistence type="predicted"/>
<feature type="compositionally biased region" description="Low complexity" evidence="1">
    <location>
        <begin position="217"/>
        <end position="243"/>
    </location>
</feature>
<dbReference type="EMBL" id="JAXOVC010000009">
    <property type="protein sequence ID" value="KAK4497403.1"/>
    <property type="molecule type" value="Genomic_DNA"/>
</dbReference>
<feature type="compositionally biased region" description="Polar residues" evidence="1">
    <location>
        <begin position="60"/>
        <end position="72"/>
    </location>
</feature>
<feature type="compositionally biased region" description="Basic and acidic residues" evidence="1">
    <location>
        <begin position="17"/>
        <end position="28"/>
    </location>
</feature>
<evidence type="ECO:0000313" key="2">
    <source>
        <dbReference type="EMBL" id="KAK4497403.1"/>
    </source>
</evidence>
<reference evidence="2 3" key="1">
    <citation type="journal article" date="2023" name="G3 (Bethesda)">
        <title>A chromosome-level genome assembly of Zasmidium syzygii isolated from banana leaves.</title>
        <authorList>
            <person name="van Westerhoven A.C."/>
            <person name="Mehrabi R."/>
            <person name="Talebi R."/>
            <person name="Steentjes M.B.F."/>
            <person name="Corcolon B."/>
            <person name="Chong P.A."/>
            <person name="Kema G.H.J."/>
            <person name="Seidl M.F."/>
        </authorList>
    </citation>
    <scope>NUCLEOTIDE SEQUENCE [LARGE SCALE GENOMIC DNA]</scope>
    <source>
        <strain evidence="2 3">P124</strain>
    </source>
</reference>
<keyword evidence="3" id="KW-1185">Reference proteome</keyword>
<evidence type="ECO:0000256" key="1">
    <source>
        <dbReference type="SAM" id="MobiDB-lite"/>
    </source>
</evidence>
<evidence type="ECO:0000313" key="3">
    <source>
        <dbReference type="Proteomes" id="UP001305779"/>
    </source>
</evidence>